<dbReference type="InterPro" id="IPR011642">
    <property type="entry name" value="Gate_dom"/>
</dbReference>
<evidence type="ECO:0000313" key="3">
    <source>
        <dbReference type="EMBL" id="PZE22498.1"/>
    </source>
</evidence>
<sequence>MLSLKTVSSPRLTTLILGGLALLLVIYIILFPDEAFQSSLQGLSIWWKLVFPALLPFLILTEILRGMGVLHGLGALLEPLLRMLFRLPGVGGWILALGLTAGAPSGAIAVGQLRRDKLVTRDEAERLLALSHLLSPVFLITIVGVGFLHDAKSGLALAVIHYASALLVAFIERFTYVRRIAERQVVLNRRAAAHAVPRDGLFVKSAAALRAAQAADGRTFGKLLGDSVSHSVQQLMAVGGLIMIFSVVIHVVTLSGFLSSAAQVLAVFGLGAAAQTQEQLAAITPGLLEVHLGAYAVSQNNVFSHAWQYALLSAVFAWGGLATHAQVQSFTLNTDIRYSAFLRSRLLLSIIASVATLLCWNRLYDWIAQVDTPAWLTVSAQASANWTWQNENLWPLLSPLMLWFSGILLLMLTLSVFIAFFFRDNNRGHSSEL</sequence>
<keyword evidence="1" id="KW-0472">Membrane</keyword>
<feature type="transmembrane region" description="Helical" evidence="1">
    <location>
        <begin position="43"/>
        <end position="61"/>
    </location>
</feature>
<dbReference type="Proteomes" id="UP000214746">
    <property type="component" value="Unassembled WGS sequence"/>
</dbReference>
<dbReference type="Pfam" id="PF07670">
    <property type="entry name" value="Gate"/>
    <property type="match status" value="1"/>
</dbReference>
<proteinExistence type="predicted"/>
<organism evidence="3 4">
    <name type="scientific">Paenibacillus xerothermodurans</name>
    <dbReference type="NCBI Taxonomy" id="1977292"/>
    <lineage>
        <taxon>Bacteria</taxon>
        <taxon>Bacillati</taxon>
        <taxon>Bacillota</taxon>
        <taxon>Bacilli</taxon>
        <taxon>Bacillales</taxon>
        <taxon>Paenibacillaceae</taxon>
        <taxon>Paenibacillus</taxon>
    </lineage>
</organism>
<keyword evidence="1" id="KW-1133">Transmembrane helix</keyword>
<feature type="transmembrane region" description="Helical" evidence="1">
    <location>
        <begin position="400"/>
        <end position="422"/>
    </location>
</feature>
<comment type="caution">
    <text evidence="3">The sequence shown here is derived from an EMBL/GenBank/DDBJ whole genome shotgun (WGS) entry which is preliminary data.</text>
</comment>
<accession>A0A2W1P5V7</accession>
<evidence type="ECO:0000259" key="2">
    <source>
        <dbReference type="Pfam" id="PF07670"/>
    </source>
</evidence>
<feature type="transmembrane region" description="Helical" evidence="1">
    <location>
        <begin position="306"/>
        <end position="325"/>
    </location>
</feature>
<feature type="transmembrane region" description="Helical" evidence="1">
    <location>
        <begin position="346"/>
        <end position="363"/>
    </location>
</feature>
<protein>
    <submittedName>
        <fullName evidence="3">Sporulation protein</fullName>
    </submittedName>
</protein>
<name>A0A2W1P5V7_PAEXE</name>
<evidence type="ECO:0000313" key="4">
    <source>
        <dbReference type="Proteomes" id="UP000214746"/>
    </source>
</evidence>
<feature type="transmembrane region" description="Helical" evidence="1">
    <location>
        <begin position="154"/>
        <end position="171"/>
    </location>
</feature>
<dbReference type="RefSeq" id="WP_089198269.1">
    <property type="nucleotide sequence ID" value="NZ_NHRJ02000001.1"/>
</dbReference>
<gene>
    <name evidence="3" type="ORF">CBW46_001545</name>
</gene>
<dbReference type="AlphaFoldDB" id="A0A2W1P5V7"/>
<feature type="transmembrane region" description="Helical" evidence="1">
    <location>
        <begin position="235"/>
        <end position="258"/>
    </location>
</feature>
<keyword evidence="4" id="KW-1185">Reference proteome</keyword>
<keyword evidence="1" id="KW-0812">Transmembrane</keyword>
<reference evidence="3" key="1">
    <citation type="submission" date="2018-06" db="EMBL/GenBank/DDBJ databases">
        <title>Paenibacillus xerothermodurans sp. nov. an extremely dry heat resistant spore forming bacterium isolated from the soil of Cape Canaveral, Florida.</title>
        <authorList>
            <person name="Seuylemezian A."/>
            <person name="Kaur N."/>
            <person name="Patil P."/>
            <person name="Patil P."/>
            <person name="Mayilraj S."/>
            <person name="Vaishampayan P."/>
        </authorList>
    </citation>
    <scope>NUCLEOTIDE SEQUENCE [LARGE SCALE GENOMIC DNA]</scope>
    <source>
        <strain evidence="3">ATCC 27380</strain>
    </source>
</reference>
<dbReference type="OrthoDB" id="1645614at2"/>
<dbReference type="EMBL" id="NHRJ02000001">
    <property type="protein sequence ID" value="PZE22498.1"/>
    <property type="molecule type" value="Genomic_DNA"/>
</dbReference>
<feature type="transmembrane region" description="Helical" evidence="1">
    <location>
        <begin position="12"/>
        <end position="31"/>
    </location>
</feature>
<evidence type="ECO:0000256" key="1">
    <source>
        <dbReference type="SAM" id="Phobius"/>
    </source>
</evidence>
<feature type="transmembrane region" description="Helical" evidence="1">
    <location>
        <begin position="91"/>
        <end position="111"/>
    </location>
</feature>
<feature type="transmembrane region" description="Helical" evidence="1">
    <location>
        <begin position="127"/>
        <end position="148"/>
    </location>
</feature>
<feature type="domain" description="Nucleoside transporter/FeoB GTPase Gate" evidence="2">
    <location>
        <begin position="49"/>
        <end position="144"/>
    </location>
</feature>